<keyword evidence="3" id="KW-1003">Cell membrane</keyword>
<evidence type="ECO:0000259" key="8">
    <source>
        <dbReference type="Pfam" id="PF00482"/>
    </source>
</evidence>
<dbReference type="EMBL" id="SDGZ01000010">
    <property type="protein sequence ID" value="TYC50114.1"/>
    <property type="molecule type" value="Genomic_DNA"/>
</dbReference>
<evidence type="ECO:0000256" key="5">
    <source>
        <dbReference type="ARBA" id="ARBA00022989"/>
    </source>
</evidence>
<evidence type="ECO:0000256" key="6">
    <source>
        <dbReference type="ARBA" id="ARBA00023136"/>
    </source>
</evidence>
<accession>A0A6C2C861</accession>
<comment type="similarity">
    <text evidence="2">Belongs to the GSP F family.</text>
</comment>
<feature type="domain" description="Type II secretion system protein GspF" evidence="8">
    <location>
        <begin position="205"/>
        <end position="324"/>
    </location>
</feature>
<dbReference type="RefSeq" id="WP_148622196.1">
    <property type="nucleotide sequence ID" value="NZ_SDGZ01000010.1"/>
</dbReference>
<name>A0A6C2C861_9LACO</name>
<protein>
    <recommendedName>
        <fullName evidence="8">Type II secretion system protein GspF domain-containing protein</fullName>
    </recommendedName>
</protein>
<keyword evidence="6 7" id="KW-0472">Membrane</keyword>
<feature type="domain" description="Type II secretion system protein GspF" evidence="8">
    <location>
        <begin position="17"/>
        <end position="135"/>
    </location>
</feature>
<dbReference type="InterPro" id="IPR042094">
    <property type="entry name" value="T2SS_GspF_sf"/>
</dbReference>
<dbReference type="InterPro" id="IPR018076">
    <property type="entry name" value="T2SS_GspF_dom"/>
</dbReference>
<dbReference type="PANTHER" id="PTHR30012:SF0">
    <property type="entry name" value="TYPE II SECRETION SYSTEM PROTEIN F-RELATED"/>
    <property type="match status" value="1"/>
</dbReference>
<dbReference type="Proteomes" id="UP000371977">
    <property type="component" value="Unassembled WGS sequence"/>
</dbReference>
<evidence type="ECO:0000256" key="7">
    <source>
        <dbReference type="SAM" id="Phobius"/>
    </source>
</evidence>
<sequence>MKYTRHNRWPLQRQAFFLTELGQLVVVGYSLKQALDLMMVILPKQKKALIDMQKALQAGDSFALVLRPYLSTTITVELEFAQLHGDLVSLLRTLGGRITTNVAQWQRLKQTMCYPICLLSVTGCLMLIFVTYIFPLNKGAGVDYLDMKTLLFSFGIMLLLAVPVTWFTWWTFHKVSAIDQMHRLIKLPIFGTCYRMWLTARFGLHLGLLLQNGVGLAQIIEYGAGTAKNSLFRELARLAKNELLLGGSSMSLIQHNDLLPAGMANLFQSGRKPAAIGADLQRLAEYEFDALNQRINRLINVVQPVFFVVIALIVICLYAMLLIPMYAKMEGILEA</sequence>
<keyword evidence="10" id="KW-1185">Reference proteome</keyword>
<feature type="transmembrane region" description="Helical" evidence="7">
    <location>
        <begin position="304"/>
        <end position="327"/>
    </location>
</feature>
<comment type="subcellular location">
    <subcellularLocation>
        <location evidence="1">Cell membrane</location>
        <topology evidence="1">Multi-pass membrane protein</topology>
    </subcellularLocation>
</comment>
<evidence type="ECO:0000313" key="9">
    <source>
        <dbReference type="EMBL" id="TYC50114.1"/>
    </source>
</evidence>
<feature type="transmembrane region" description="Helical" evidence="7">
    <location>
        <begin position="150"/>
        <end position="172"/>
    </location>
</feature>
<dbReference type="Pfam" id="PF00482">
    <property type="entry name" value="T2SSF"/>
    <property type="match status" value="2"/>
</dbReference>
<dbReference type="Gene3D" id="1.20.81.30">
    <property type="entry name" value="Type II secretion system (T2SS), domain F"/>
    <property type="match status" value="1"/>
</dbReference>
<dbReference type="InterPro" id="IPR003004">
    <property type="entry name" value="GspF/PilC"/>
</dbReference>
<evidence type="ECO:0000313" key="10">
    <source>
        <dbReference type="Proteomes" id="UP000371977"/>
    </source>
</evidence>
<evidence type="ECO:0000256" key="4">
    <source>
        <dbReference type="ARBA" id="ARBA00022692"/>
    </source>
</evidence>
<dbReference type="PANTHER" id="PTHR30012">
    <property type="entry name" value="GENERAL SECRETION PATHWAY PROTEIN"/>
    <property type="match status" value="1"/>
</dbReference>
<keyword evidence="5 7" id="KW-1133">Transmembrane helix</keyword>
<gene>
    <name evidence="9" type="ORF">ESZ50_03420</name>
</gene>
<dbReference type="OrthoDB" id="2145980at2"/>
<feature type="transmembrane region" description="Helical" evidence="7">
    <location>
        <begin position="113"/>
        <end position="134"/>
    </location>
</feature>
<dbReference type="GO" id="GO:0005886">
    <property type="term" value="C:plasma membrane"/>
    <property type="evidence" value="ECO:0007669"/>
    <property type="project" value="UniProtKB-SubCell"/>
</dbReference>
<comment type="caution">
    <text evidence="9">The sequence shown here is derived from an EMBL/GenBank/DDBJ whole genome shotgun (WGS) entry which is preliminary data.</text>
</comment>
<proteinExistence type="inferred from homology"/>
<evidence type="ECO:0000256" key="2">
    <source>
        <dbReference type="ARBA" id="ARBA00005745"/>
    </source>
</evidence>
<evidence type="ECO:0000256" key="1">
    <source>
        <dbReference type="ARBA" id="ARBA00004651"/>
    </source>
</evidence>
<keyword evidence="4 7" id="KW-0812">Transmembrane</keyword>
<evidence type="ECO:0000256" key="3">
    <source>
        <dbReference type="ARBA" id="ARBA00022475"/>
    </source>
</evidence>
<organism evidence="9 10">
    <name type="scientific">Weissella muntiaci</name>
    <dbReference type="NCBI Taxonomy" id="2508881"/>
    <lineage>
        <taxon>Bacteria</taxon>
        <taxon>Bacillati</taxon>
        <taxon>Bacillota</taxon>
        <taxon>Bacilli</taxon>
        <taxon>Lactobacillales</taxon>
        <taxon>Lactobacillaceae</taxon>
        <taxon>Weissella</taxon>
    </lineage>
</organism>
<reference evidence="9 10" key="1">
    <citation type="submission" date="2019-01" db="EMBL/GenBank/DDBJ databases">
        <title>Weissella sp. nov., a novel lactic acid bacterium isolated from animal feces.</title>
        <authorList>
            <person name="Wang L.-T."/>
        </authorList>
    </citation>
    <scope>NUCLEOTIDE SEQUENCE [LARGE SCALE GENOMIC DNA]</scope>
    <source>
        <strain evidence="9 10">8H-2</strain>
    </source>
</reference>
<dbReference type="AlphaFoldDB" id="A0A6C2C861"/>